<name>A0ABU7ARF8_9TELE</name>
<sequence>MQSLWHSISSSHCLYNHHPSSLSFSCSSTVLDPLSSAVSPPPIISKPSDTHTSVNIPIPKGIDKRGHPILYKGGRMVCNNFNDLDCSISSCRLLKACSFLAEPMQGTPAPTI</sequence>
<evidence type="ECO:0000313" key="2">
    <source>
        <dbReference type="Proteomes" id="UP001345963"/>
    </source>
</evidence>
<protein>
    <submittedName>
        <fullName evidence="1">Uncharacterized protein</fullName>
    </submittedName>
</protein>
<gene>
    <name evidence="1" type="ORF">ATANTOWER_016532</name>
</gene>
<proteinExistence type="predicted"/>
<organism evidence="1 2">
    <name type="scientific">Ataeniobius toweri</name>
    <dbReference type="NCBI Taxonomy" id="208326"/>
    <lineage>
        <taxon>Eukaryota</taxon>
        <taxon>Metazoa</taxon>
        <taxon>Chordata</taxon>
        <taxon>Craniata</taxon>
        <taxon>Vertebrata</taxon>
        <taxon>Euteleostomi</taxon>
        <taxon>Actinopterygii</taxon>
        <taxon>Neopterygii</taxon>
        <taxon>Teleostei</taxon>
        <taxon>Neoteleostei</taxon>
        <taxon>Acanthomorphata</taxon>
        <taxon>Ovalentaria</taxon>
        <taxon>Atherinomorphae</taxon>
        <taxon>Cyprinodontiformes</taxon>
        <taxon>Goodeidae</taxon>
        <taxon>Ataeniobius</taxon>
    </lineage>
</organism>
<comment type="caution">
    <text evidence="1">The sequence shown here is derived from an EMBL/GenBank/DDBJ whole genome shotgun (WGS) entry which is preliminary data.</text>
</comment>
<reference evidence="1 2" key="1">
    <citation type="submission" date="2021-07" db="EMBL/GenBank/DDBJ databases">
        <authorList>
            <person name="Palmer J.M."/>
        </authorList>
    </citation>
    <scope>NUCLEOTIDE SEQUENCE [LARGE SCALE GENOMIC DNA]</scope>
    <source>
        <strain evidence="1 2">AT_MEX2019</strain>
        <tissue evidence="1">Muscle</tissue>
    </source>
</reference>
<keyword evidence="2" id="KW-1185">Reference proteome</keyword>
<accession>A0ABU7ARF8</accession>
<evidence type="ECO:0000313" key="1">
    <source>
        <dbReference type="EMBL" id="MED6240133.1"/>
    </source>
</evidence>
<dbReference type="Proteomes" id="UP001345963">
    <property type="component" value="Unassembled WGS sequence"/>
</dbReference>
<dbReference type="EMBL" id="JAHUTI010023086">
    <property type="protein sequence ID" value="MED6240133.1"/>
    <property type="molecule type" value="Genomic_DNA"/>
</dbReference>